<evidence type="ECO:0008006" key="7">
    <source>
        <dbReference type="Google" id="ProtNLM"/>
    </source>
</evidence>
<evidence type="ECO:0000313" key="6">
    <source>
        <dbReference type="Proteomes" id="UP000035444"/>
    </source>
</evidence>
<dbReference type="PANTHER" id="PTHR11686:SF9">
    <property type="entry name" value="RE13973P"/>
    <property type="match status" value="1"/>
</dbReference>
<proteinExistence type="predicted"/>
<dbReference type="GO" id="GO:0103068">
    <property type="term" value="F:leukotriene C4 gamma-glutamyl transferase activity"/>
    <property type="evidence" value="ECO:0007669"/>
    <property type="project" value="UniProtKB-EC"/>
</dbReference>
<dbReference type="InterPro" id="IPR029055">
    <property type="entry name" value="Ntn_hydrolases_N"/>
</dbReference>
<keyword evidence="6" id="KW-1185">Reference proteome</keyword>
<dbReference type="InterPro" id="IPR000101">
    <property type="entry name" value="GGT_peptidase"/>
</dbReference>
<dbReference type="AlphaFoldDB" id="A0A0H2MFK9"/>
<dbReference type="RefSeq" id="WP_047765397.1">
    <property type="nucleotide sequence ID" value="NZ_LAQL01000013.1"/>
</dbReference>
<dbReference type="EMBL" id="LAQL01000013">
    <property type="protein sequence ID" value="KLN59547.1"/>
    <property type="molecule type" value="Genomic_DNA"/>
</dbReference>
<dbReference type="Gene3D" id="3.60.20.40">
    <property type="match status" value="1"/>
</dbReference>
<evidence type="ECO:0000313" key="5">
    <source>
        <dbReference type="EMBL" id="KLN59547.1"/>
    </source>
</evidence>
<protein>
    <recommendedName>
        <fullName evidence="7">Gamma-glutamyltranspeptidase</fullName>
    </recommendedName>
</protein>
<comment type="catalytic activity">
    <reaction evidence="3">
        <text>an N-terminal (5-L-glutamyl)-[peptide] + an alpha-amino acid = 5-L-glutamyl amino acid + an N-terminal L-alpha-aminoacyl-[peptide]</text>
        <dbReference type="Rhea" id="RHEA:23904"/>
        <dbReference type="Rhea" id="RHEA-COMP:9780"/>
        <dbReference type="Rhea" id="RHEA-COMP:9795"/>
        <dbReference type="ChEBI" id="CHEBI:77644"/>
        <dbReference type="ChEBI" id="CHEBI:78597"/>
        <dbReference type="ChEBI" id="CHEBI:78599"/>
        <dbReference type="ChEBI" id="CHEBI:78608"/>
        <dbReference type="EC" id="2.3.2.2"/>
    </reaction>
</comment>
<evidence type="ECO:0000256" key="2">
    <source>
        <dbReference type="ARBA" id="ARBA00001089"/>
    </source>
</evidence>
<comment type="catalytic activity">
    <reaction evidence="2">
        <text>glutathione + H2O = L-cysteinylglycine + L-glutamate</text>
        <dbReference type="Rhea" id="RHEA:28807"/>
        <dbReference type="ChEBI" id="CHEBI:15377"/>
        <dbReference type="ChEBI" id="CHEBI:29985"/>
        <dbReference type="ChEBI" id="CHEBI:57925"/>
        <dbReference type="ChEBI" id="CHEBI:61694"/>
        <dbReference type="EC" id="3.4.19.13"/>
    </reaction>
</comment>
<organism evidence="5 6">
    <name type="scientific">Kiloniella spongiae</name>
    <dbReference type="NCBI Taxonomy" id="1489064"/>
    <lineage>
        <taxon>Bacteria</taxon>
        <taxon>Pseudomonadati</taxon>
        <taxon>Pseudomonadota</taxon>
        <taxon>Alphaproteobacteria</taxon>
        <taxon>Rhodospirillales</taxon>
        <taxon>Kiloniellaceae</taxon>
        <taxon>Kiloniella</taxon>
    </lineage>
</organism>
<sequence>MQDTFFGKTKLHSAILTVCLGGMLLSACETVDETAKGSLQVVEGFAGVVSADEPRAAQVGRELLGNGATAADTAVAMYFTMAVTMPSRVSLAGGGVCSYYDKQENKAVAMNFLPKSSTSGGVIPKAPRVMAAMHARFGAVRWQQLVAYGENLARFGNPVSRSFAYDLALANKRLGVNAELLSKFAREDGKLPREGDKLVQPELSGILGGLRAQGAGYLYAGPLTRRYAEASTDAGFPLSSDDVRNYLPAFDEPLNVQVKDDIAHFSGDVSGSALITANVLGQLNVSGDYEGASLEERSHMFVEALKRAQVVRAGVASGQVTAEATLAEEVLENVSDSYNPGSATPMSALPYQALPASGNPYAAGFSVIDKYNNSVACSFTLNGLFGSGRMAEGMGIVLPAPPRSSADGLDTVMSVVVANEPTAFSRYSGTSAGGAVSASALGKVMADTLLANIPLKDAEVAARLHHSGKPDVVFYEQKSSAEIVESLKSKGHDARPAPEFGRVNSSHCAKSLKFNPETCSSAADTRGYGLSRLAR</sequence>
<dbReference type="Pfam" id="PF01019">
    <property type="entry name" value="G_glu_transpept"/>
    <property type="match status" value="2"/>
</dbReference>
<evidence type="ECO:0000256" key="3">
    <source>
        <dbReference type="ARBA" id="ARBA00047417"/>
    </source>
</evidence>
<dbReference type="GO" id="GO:0036374">
    <property type="term" value="F:glutathione hydrolase activity"/>
    <property type="evidence" value="ECO:0007669"/>
    <property type="project" value="UniProtKB-EC"/>
</dbReference>
<name>A0A0H2MFK9_9PROT</name>
<dbReference type="STRING" id="1489064.WH96_16875"/>
<dbReference type="OrthoDB" id="9781342at2"/>
<comment type="caution">
    <text evidence="5">The sequence shown here is derived from an EMBL/GenBank/DDBJ whole genome shotgun (WGS) entry which is preliminary data.</text>
</comment>
<reference evidence="5 6" key="1">
    <citation type="submission" date="2015-03" db="EMBL/GenBank/DDBJ databases">
        <title>Genome Sequence of Kiloniella spongiae MEBiC09566, isolated from a marine sponge.</title>
        <authorList>
            <person name="Shao Z."/>
            <person name="Wang L."/>
            <person name="Li X."/>
        </authorList>
    </citation>
    <scope>NUCLEOTIDE SEQUENCE [LARGE SCALE GENOMIC DNA]</scope>
    <source>
        <strain evidence="5 6">MEBiC09566</strain>
    </source>
</reference>
<dbReference type="Proteomes" id="UP000035444">
    <property type="component" value="Unassembled WGS sequence"/>
</dbReference>
<dbReference type="GO" id="GO:0006751">
    <property type="term" value="P:glutathione catabolic process"/>
    <property type="evidence" value="ECO:0007669"/>
    <property type="project" value="InterPro"/>
</dbReference>
<comment type="catalytic activity">
    <reaction evidence="1">
        <text>an S-substituted glutathione + H2O = an S-substituted L-cysteinylglycine + L-glutamate</text>
        <dbReference type="Rhea" id="RHEA:59468"/>
        <dbReference type="ChEBI" id="CHEBI:15377"/>
        <dbReference type="ChEBI" id="CHEBI:29985"/>
        <dbReference type="ChEBI" id="CHEBI:90779"/>
        <dbReference type="ChEBI" id="CHEBI:143103"/>
        <dbReference type="EC" id="3.4.19.13"/>
    </reaction>
</comment>
<evidence type="ECO:0000256" key="1">
    <source>
        <dbReference type="ARBA" id="ARBA00001049"/>
    </source>
</evidence>
<dbReference type="GO" id="GO:0005886">
    <property type="term" value="C:plasma membrane"/>
    <property type="evidence" value="ECO:0007669"/>
    <property type="project" value="TreeGrafter"/>
</dbReference>
<gene>
    <name evidence="5" type="ORF">WH96_16875</name>
</gene>
<dbReference type="SUPFAM" id="SSF56235">
    <property type="entry name" value="N-terminal nucleophile aminohydrolases (Ntn hydrolases)"/>
    <property type="match status" value="1"/>
</dbReference>
<dbReference type="InterPro" id="IPR043137">
    <property type="entry name" value="GGT_ssub_C"/>
</dbReference>
<dbReference type="PANTHER" id="PTHR11686">
    <property type="entry name" value="GAMMA GLUTAMYL TRANSPEPTIDASE"/>
    <property type="match status" value="1"/>
</dbReference>
<evidence type="ECO:0000256" key="4">
    <source>
        <dbReference type="PIRSR" id="PIRSR600101-2"/>
    </source>
</evidence>
<feature type="binding site" evidence="4">
    <location>
        <position position="434"/>
    </location>
    <ligand>
        <name>L-glutamate</name>
        <dbReference type="ChEBI" id="CHEBI:29985"/>
    </ligand>
</feature>
<dbReference type="PRINTS" id="PR01210">
    <property type="entry name" value="GGTRANSPTASE"/>
</dbReference>
<feature type="binding site" evidence="4">
    <location>
        <begin position="380"/>
        <end position="382"/>
    </location>
    <ligand>
        <name>L-glutamate</name>
        <dbReference type="ChEBI" id="CHEBI:29985"/>
    </ligand>
</feature>
<accession>A0A0H2MFK9</accession>